<gene>
    <name evidence="1" type="ORF">Y1Q_0013253</name>
</gene>
<protein>
    <submittedName>
        <fullName evidence="1">Uncharacterized protein</fullName>
    </submittedName>
</protein>
<keyword evidence="2" id="KW-1185">Reference proteome</keyword>
<reference evidence="1 2" key="1">
    <citation type="journal article" date="2012" name="Genome Biol.">
        <title>Sequencing three crocodilian genomes to illuminate the evolution of archosaurs and amniotes.</title>
        <authorList>
            <person name="St John J.A."/>
            <person name="Braun E.L."/>
            <person name="Isberg S.R."/>
            <person name="Miles L.G."/>
            <person name="Chong A.Y."/>
            <person name="Gongora J."/>
            <person name="Dalzell P."/>
            <person name="Moran C."/>
            <person name="Bed'hom B."/>
            <person name="Abzhanov A."/>
            <person name="Burgess S.C."/>
            <person name="Cooksey A.M."/>
            <person name="Castoe T.A."/>
            <person name="Crawford N.G."/>
            <person name="Densmore L.D."/>
            <person name="Drew J.C."/>
            <person name="Edwards S.V."/>
            <person name="Faircloth B.C."/>
            <person name="Fujita M.K."/>
            <person name="Greenwold M.J."/>
            <person name="Hoffmann F.G."/>
            <person name="Howard J.M."/>
            <person name="Iguchi T."/>
            <person name="Janes D.E."/>
            <person name="Khan S.Y."/>
            <person name="Kohno S."/>
            <person name="de Koning A.J."/>
            <person name="Lance S.L."/>
            <person name="McCarthy F.M."/>
            <person name="McCormack J.E."/>
            <person name="Merchant M.E."/>
            <person name="Peterson D.G."/>
            <person name="Pollock D.D."/>
            <person name="Pourmand N."/>
            <person name="Raney B.J."/>
            <person name="Roessler K.A."/>
            <person name="Sanford J.R."/>
            <person name="Sawyer R.H."/>
            <person name="Schmidt C.J."/>
            <person name="Triplett E.W."/>
            <person name="Tuberville T.D."/>
            <person name="Venegas-Anaya M."/>
            <person name="Howard J.T."/>
            <person name="Jarvis E.D."/>
            <person name="Guillette L.J.Jr."/>
            <person name="Glenn T.C."/>
            <person name="Green R.E."/>
            <person name="Ray D.A."/>
        </authorList>
    </citation>
    <scope>NUCLEOTIDE SEQUENCE [LARGE SCALE GENOMIC DNA]</scope>
    <source>
        <strain evidence="1">KSC_2009_1</strain>
    </source>
</reference>
<organism evidence="1 2">
    <name type="scientific">Alligator mississippiensis</name>
    <name type="common">American alligator</name>
    <dbReference type="NCBI Taxonomy" id="8496"/>
    <lineage>
        <taxon>Eukaryota</taxon>
        <taxon>Metazoa</taxon>
        <taxon>Chordata</taxon>
        <taxon>Craniata</taxon>
        <taxon>Vertebrata</taxon>
        <taxon>Euteleostomi</taxon>
        <taxon>Archelosauria</taxon>
        <taxon>Archosauria</taxon>
        <taxon>Crocodylia</taxon>
        <taxon>Alligatoridae</taxon>
        <taxon>Alligatorinae</taxon>
        <taxon>Alligator</taxon>
    </lineage>
</organism>
<accession>A0A151NUU8</accession>
<dbReference type="Proteomes" id="UP000050525">
    <property type="component" value="Unassembled WGS sequence"/>
</dbReference>
<proteinExistence type="predicted"/>
<evidence type="ECO:0000313" key="2">
    <source>
        <dbReference type="Proteomes" id="UP000050525"/>
    </source>
</evidence>
<dbReference type="EMBL" id="AKHW03001930">
    <property type="protein sequence ID" value="KYO40440.1"/>
    <property type="molecule type" value="Genomic_DNA"/>
</dbReference>
<sequence>MNWVQLSSTIWLNQRKVKHLEDGSQHVDKNSSPGNFILFVTPMIEYYNSFHAQLNVKIHGLQLSTFLHETLTTTGRE</sequence>
<comment type="caution">
    <text evidence="1">The sequence shown here is derived from an EMBL/GenBank/DDBJ whole genome shotgun (WGS) entry which is preliminary data.</text>
</comment>
<dbReference type="AlphaFoldDB" id="A0A151NUU8"/>
<evidence type="ECO:0000313" key="1">
    <source>
        <dbReference type="EMBL" id="KYO40440.1"/>
    </source>
</evidence>
<name>A0A151NUU8_ALLMI</name>